<sequence length="135" mass="15415">MFLDKKIILMVLSIIIKPTYSAGIYTGKDFILACTDQNYTQNQDVCNTAITQAFATYLVSLELFSGEKLAKCYRNHYPFLEKKSVKDGVQFLTEQYKENPELTPHLLGFGFSVVMYSKYPTPRKCIKFKQSGVSI</sequence>
<evidence type="ECO:0000313" key="4">
    <source>
        <dbReference type="Proteomes" id="UP000255066"/>
    </source>
</evidence>
<evidence type="ECO:0008006" key="5">
    <source>
        <dbReference type="Google" id="ProtNLM"/>
    </source>
</evidence>
<organism evidence="2 4">
    <name type="scientific">Legionella birminghamensis</name>
    <dbReference type="NCBI Taxonomy" id="28083"/>
    <lineage>
        <taxon>Bacteria</taxon>
        <taxon>Pseudomonadati</taxon>
        <taxon>Pseudomonadota</taxon>
        <taxon>Gammaproteobacteria</taxon>
        <taxon>Legionellales</taxon>
        <taxon>Legionellaceae</taxon>
        <taxon>Legionella</taxon>
    </lineage>
</organism>
<evidence type="ECO:0000313" key="3">
    <source>
        <dbReference type="Proteomes" id="UP000054735"/>
    </source>
</evidence>
<name>A0A378IB89_9GAMM</name>
<dbReference type="Proteomes" id="UP000255066">
    <property type="component" value="Unassembled WGS sequence"/>
</dbReference>
<dbReference type="Proteomes" id="UP000054735">
    <property type="component" value="Unassembled WGS sequence"/>
</dbReference>
<accession>A0A378IB89</accession>
<dbReference type="EMBL" id="LNXT01000032">
    <property type="protein sequence ID" value="KTC70060.1"/>
    <property type="molecule type" value="Genomic_DNA"/>
</dbReference>
<proteinExistence type="predicted"/>
<reference evidence="2 4" key="2">
    <citation type="submission" date="2018-06" db="EMBL/GenBank/DDBJ databases">
        <authorList>
            <consortium name="Pathogen Informatics"/>
            <person name="Doyle S."/>
        </authorList>
    </citation>
    <scope>NUCLEOTIDE SEQUENCE [LARGE SCALE GENOMIC DNA]</scope>
    <source>
        <strain evidence="2 4">NCTC12437</strain>
    </source>
</reference>
<reference evidence="1 3" key="1">
    <citation type="submission" date="2015-11" db="EMBL/GenBank/DDBJ databases">
        <title>Genomic analysis of 38 Legionella species identifies large and diverse effector repertoires.</title>
        <authorList>
            <person name="Burstein D."/>
            <person name="Amaro F."/>
            <person name="Zusman T."/>
            <person name="Lifshitz Z."/>
            <person name="Cohen O."/>
            <person name="Gilbert J.A."/>
            <person name="Pupko T."/>
            <person name="Shuman H.A."/>
            <person name="Segal G."/>
        </authorList>
    </citation>
    <scope>NUCLEOTIDE SEQUENCE [LARGE SCALE GENOMIC DNA]</scope>
    <source>
        <strain evidence="1 3">CDC#1407-AL-14</strain>
    </source>
</reference>
<gene>
    <name evidence="1" type="ORF">Lbir_1899</name>
    <name evidence="2" type="ORF">NCTC12437_01945</name>
</gene>
<protein>
    <recommendedName>
        <fullName evidence="5">Rap1a immunity protein domain-containing protein</fullName>
    </recommendedName>
</protein>
<dbReference type="STRING" id="28083.Lbir_1899"/>
<keyword evidence="3" id="KW-1185">Reference proteome</keyword>
<dbReference type="AlphaFoldDB" id="A0A378IB89"/>
<evidence type="ECO:0000313" key="1">
    <source>
        <dbReference type="EMBL" id="KTC70060.1"/>
    </source>
</evidence>
<evidence type="ECO:0000313" key="2">
    <source>
        <dbReference type="EMBL" id="STX32166.1"/>
    </source>
</evidence>
<dbReference type="EMBL" id="UGNW01000001">
    <property type="protein sequence ID" value="STX32166.1"/>
    <property type="molecule type" value="Genomic_DNA"/>
</dbReference>